<dbReference type="PROSITE" id="PS50975">
    <property type="entry name" value="ATP_GRASP"/>
    <property type="match status" value="1"/>
</dbReference>
<dbReference type="PANTHER" id="PTHR21621:SF0">
    <property type="entry name" value="BETA-CITRYLGLUTAMATE SYNTHASE B-RELATED"/>
    <property type="match status" value="1"/>
</dbReference>
<keyword evidence="1" id="KW-0547">Nucleotide-binding</keyword>
<dbReference type="Proteomes" id="UP001055868">
    <property type="component" value="Chromosome"/>
</dbReference>
<sequence>MSDPAFPTASAAPSLPVVPAAPAVHVLHDNPEWIAPFTAAFEAVGVPLIEWPLDGGVLDLDAEPPQGVFWSRLSASSHTRGAPHAKDVARGALTWLESWGRRVVGGSRVADLEVSKIQQHAALRHAGFDVPRTIAVHDRDSLADAARTLPAPFITKHDQGGKGLGVRRFEDHESFEDYVRGADFEESADGITLLQELLVAPEPVITRAEFVGGRFVYAVRVDTSGGFELCPSDACALPGTPTPPSFRLDRSIAASTPLIRRYEELLADLGIEIAGIEFLTTTDGRTVTYDLNTNSNYNAEVEREAPTPAVRQVARWFGELLDAERGTVPLDVVRGAA</sequence>
<keyword evidence="1" id="KW-0067">ATP-binding</keyword>
<reference evidence="3" key="1">
    <citation type="submission" date="2022-05" db="EMBL/GenBank/DDBJ databases">
        <title>Genomic analysis of Brachybacterium sp. CBA3104.</title>
        <authorList>
            <person name="Roh S.W."/>
            <person name="Kim Y.B."/>
            <person name="Kim Y."/>
        </authorList>
    </citation>
    <scope>NUCLEOTIDE SEQUENCE</scope>
    <source>
        <strain evidence="3">CBA3104</strain>
    </source>
</reference>
<dbReference type="InterPro" id="IPR011761">
    <property type="entry name" value="ATP-grasp"/>
</dbReference>
<evidence type="ECO:0000313" key="3">
    <source>
        <dbReference type="EMBL" id="UQN29512.1"/>
    </source>
</evidence>
<accession>A0ABY4N6U5</accession>
<keyword evidence="3" id="KW-0436">Ligase</keyword>
<keyword evidence="4" id="KW-1185">Reference proteome</keyword>
<proteinExistence type="predicted"/>
<protein>
    <submittedName>
        <fullName evidence="3">Alpha-L-glutamate ligase</fullName>
    </submittedName>
</protein>
<dbReference type="InterPro" id="IPR013815">
    <property type="entry name" value="ATP_grasp_subdomain_1"/>
</dbReference>
<evidence type="ECO:0000256" key="1">
    <source>
        <dbReference type="PROSITE-ProRule" id="PRU00409"/>
    </source>
</evidence>
<organism evidence="3 4">
    <name type="scientific">Brachybacterium kimchii</name>
    <dbReference type="NCBI Taxonomy" id="2942909"/>
    <lineage>
        <taxon>Bacteria</taxon>
        <taxon>Bacillati</taxon>
        <taxon>Actinomycetota</taxon>
        <taxon>Actinomycetes</taxon>
        <taxon>Micrococcales</taxon>
        <taxon>Dermabacteraceae</taxon>
        <taxon>Brachybacterium</taxon>
    </lineage>
</organism>
<gene>
    <name evidence="3" type="ORF">M4486_18040</name>
</gene>
<name>A0ABY4N6U5_9MICO</name>
<dbReference type="SUPFAM" id="SSF56059">
    <property type="entry name" value="Glutathione synthetase ATP-binding domain-like"/>
    <property type="match status" value="1"/>
</dbReference>
<dbReference type="Gene3D" id="3.30.1490.20">
    <property type="entry name" value="ATP-grasp fold, A domain"/>
    <property type="match status" value="1"/>
</dbReference>
<dbReference type="EMBL" id="CP097218">
    <property type="protein sequence ID" value="UQN29512.1"/>
    <property type="molecule type" value="Genomic_DNA"/>
</dbReference>
<dbReference type="GO" id="GO:0016874">
    <property type="term" value="F:ligase activity"/>
    <property type="evidence" value="ECO:0007669"/>
    <property type="project" value="UniProtKB-KW"/>
</dbReference>
<feature type="domain" description="ATP-grasp" evidence="2">
    <location>
        <begin position="120"/>
        <end position="318"/>
    </location>
</feature>
<dbReference type="PANTHER" id="PTHR21621">
    <property type="entry name" value="RIBOSOMAL PROTEIN S6 MODIFICATION PROTEIN"/>
    <property type="match status" value="1"/>
</dbReference>
<evidence type="ECO:0000259" key="2">
    <source>
        <dbReference type="PROSITE" id="PS50975"/>
    </source>
</evidence>
<dbReference type="RefSeq" id="WP_249478709.1">
    <property type="nucleotide sequence ID" value="NZ_CP097218.1"/>
</dbReference>
<evidence type="ECO:0000313" key="4">
    <source>
        <dbReference type="Proteomes" id="UP001055868"/>
    </source>
</evidence>